<accession>A0ABT6FKK9</accession>
<sequence>MPMGYGLSVFLVPCEALALAFGRNDEALRDEALAALEADLADYDRQMDAPSPDNDVDLSHAAALREIFAGSFTEDVPGARYGWAFEALCRFLGESLENSGFIPCNSAWYNDLDEVLAEHQVPLEFSDLIDRSPIPFPEPDDWPCIGHWGDAHLAAADPLATALGAIDDPEIRTALETALGWLRAARGRPGSLIVGFHG</sequence>
<dbReference type="Pfam" id="PF24740">
    <property type="entry name" value="DUF7691"/>
    <property type="match status" value="1"/>
</dbReference>
<comment type="caution">
    <text evidence="2">The sequence shown here is derived from an EMBL/GenBank/DDBJ whole genome shotgun (WGS) entry which is preliminary data.</text>
</comment>
<name>A0ABT6FKK9_9BACT</name>
<dbReference type="Proteomes" id="UP001216907">
    <property type="component" value="Unassembled WGS sequence"/>
</dbReference>
<evidence type="ECO:0000259" key="1">
    <source>
        <dbReference type="Pfam" id="PF24740"/>
    </source>
</evidence>
<evidence type="ECO:0000313" key="3">
    <source>
        <dbReference type="Proteomes" id="UP001216907"/>
    </source>
</evidence>
<gene>
    <name evidence="2" type="ORF">PZE19_30165</name>
</gene>
<dbReference type="InterPro" id="IPR056108">
    <property type="entry name" value="DUF7691"/>
</dbReference>
<feature type="domain" description="DUF7691" evidence="1">
    <location>
        <begin position="3"/>
        <end position="196"/>
    </location>
</feature>
<keyword evidence="3" id="KW-1185">Reference proteome</keyword>
<proteinExistence type="predicted"/>
<dbReference type="EMBL" id="JARRAG010000002">
    <property type="protein sequence ID" value="MDG3008051.1"/>
    <property type="molecule type" value="Genomic_DNA"/>
</dbReference>
<protein>
    <recommendedName>
        <fullName evidence="1">DUF7691 domain-containing protein</fullName>
    </recommendedName>
</protein>
<dbReference type="RefSeq" id="WP_277864319.1">
    <property type="nucleotide sequence ID" value="NZ_JARRAG010000002.1"/>
</dbReference>
<organism evidence="2 3">
    <name type="scientific">Paludisphaera mucosa</name>
    <dbReference type="NCBI Taxonomy" id="3030827"/>
    <lineage>
        <taxon>Bacteria</taxon>
        <taxon>Pseudomonadati</taxon>
        <taxon>Planctomycetota</taxon>
        <taxon>Planctomycetia</taxon>
        <taxon>Isosphaerales</taxon>
        <taxon>Isosphaeraceae</taxon>
        <taxon>Paludisphaera</taxon>
    </lineage>
</organism>
<reference evidence="2 3" key="1">
    <citation type="submission" date="2023-03" db="EMBL/GenBank/DDBJ databases">
        <title>Paludisphaera mucosa sp. nov. a novel planctomycete from northern fen.</title>
        <authorList>
            <person name="Ivanova A."/>
        </authorList>
    </citation>
    <scope>NUCLEOTIDE SEQUENCE [LARGE SCALE GENOMIC DNA]</scope>
    <source>
        <strain evidence="2 3">Pla2</strain>
    </source>
</reference>
<evidence type="ECO:0000313" key="2">
    <source>
        <dbReference type="EMBL" id="MDG3008051.1"/>
    </source>
</evidence>